<dbReference type="OrthoDB" id="9805604at2"/>
<accession>A0A178KA50</accession>
<dbReference type="STRING" id="858640.A3K86_13270"/>
<evidence type="ECO:0008006" key="3">
    <source>
        <dbReference type="Google" id="ProtNLM"/>
    </source>
</evidence>
<gene>
    <name evidence="1" type="ORF">A3K86_13270</name>
</gene>
<dbReference type="Proteomes" id="UP000078503">
    <property type="component" value="Unassembled WGS sequence"/>
</dbReference>
<dbReference type="InterPro" id="IPR050793">
    <property type="entry name" value="CMP-NeuNAc_synthase"/>
</dbReference>
<comment type="caution">
    <text evidence="1">The sequence shown here is derived from an EMBL/GenBank/DDBJ whole genome shotgun (WGS) entry which is preliminary data.</text>
</comment>
<dbReference type="InterPro" id="IPR029044">
    <property type="entry name" value="Nucleotide-diphossugar_trans"/>
</dbReference>
<dbReference type="CDD" id="cd02513">
    <property type="entry name" value="CMP-NeuAc_Synthase"/>
    <property type="match status" value="1"/>
</dbReference>
<dbReference type="PANTHER" id="PTHR21485:SF6">
    <property type="entry name" value="N-ACYLNEURAMINATE CYTIDYLYLTRANSFERASE-RELATED"/>
    <property type="match status" value="1"/>
</dbReference>
<dbReference type="InterPro" id="IPR003329">
    <property type="entry name" value="Cytidylyl_trans"/>
</dbReference>
<dbReference type="AlphaFoldDB" id="A0A178KA50"/>
<keyword evidence="2" id="KW-1185">Reference proteome</keyword>
<protein>
    <recommendedName>
        <fullName evidence="3">N-acylneuraminate cytidylyltransferase</fullName>
    </recommendedName>
</protein>
<dbReference type="Pfam" id="PF02348">
    <property type="entry name" value="CTP_transf_3"/>
    <property type="match status" value="1"/>
</dbReference>
<evidence type="ECO:0000313" key="1">
    <source>
        <dbReference type="EMBL" id="OAN13552.1"/>
    </source>
</evidence>
<dbReference type="RefSeq" id="WP_068331770.1">
    <property type="nucleotide sequence ID" value="NZ_LVHF01000028.1"/>
</dbReference>
<dbReference type="EMBL" id="LVHF01000028">
    <property type="protein sequence ID" value="OAN13552.1"/>
    <property type="molecule type" value="Genomic_DNA"/>
</dbReference>
<evidence type="ECO:0000313" key="2">
    <source>
        <dbReference type="Proteomes" id="UP000078503"/>
    </source>
</evidence>
<organism evidence="1 2">
    <name type="scientific">Photobacterium jeanii</name>
    <dbReference type="NCBI Taxonomy" id="858640"/>
    <lineage>
        <taxon>Bacteria</taxon>
        <taxon>Pseudomonadati</taxon>
        <taxon>Pseudomonadota</taxon>
        <taxon>Gammaproteobacteria</taxon>
        <taxon>Vibrionales</taxon>
        <taxon>Vibrionaceae</taxon>
        <taxon>Photobacterium</taxon>
    </lineage>
</organism>
<dbReference type="Gene3D" id="3.90.550.10">
    <property type="entry name" value="Spore Coat Polysaccharide Biosynthesis Protein SpsA, Chain A"/>
    <property type="match status" value="1"/>
</dbReference>
<name>A0A178KA50_9GAMM</name>
<dbReference type="PANTHER" id="PTHR21485">
    <property type="entry name" value="HAD SUPERFAMILY MEMBERS CMAS AND KDSC"/>
    <property type="match status" value="1"/>
</dbReference>
<sequence length="236" mass="26788">MSKSTKPIAIIPARGGSKRLPRKNVLPLQGKPLIAWSIEAAIQSGIFERVIVNTDDDEIAAVAKQYGAQVPFMRPAELATDTTTSIAVLKHQLEYHQAQGECYYDMVLLQPTSPLRTAVDIQTAWQMYCDQQVESLVSVTAVEHPIQWTFVDDEQGLISPLFDQVLKRSQDCEQHYRLNGAIYITRTEHVLCEERLLHPSSCLSYKMPTERSIDIDTEFDFVMAQAVIHYYEKLTE</sequence>
<dbReference type="SUPFAM" id="SSF53448">
    <property type="entry name" value="Nucleotide-diphospho-sugar transferases"/>
    <property type="match status" value="1"/>
</dbReference>
<proteinExistence type="predicted"/>
<reference evidence="1 2" key="1">
    <citation type="submission" date="2016-03" db="EMBL/GenBank/DDBJ databases">
        <title>Photobacterium proteolyticum sp. nov. a protease producing bacterium isolated from ocean sediments of Laizhou Bay.</title>
        <authorList>
            <person name="Li Y."/>
        </authorList>
    </citation>
    <scope>NUCLEOTIDE SEQUENCE [LARGE SCALE GENOMIC DNA]</scope>
    <source>
        <strain evidence="1 2">R-40508</strain>
    </source>
</reference>
<dbReference type="GO" id="GO:0008781">
    <property type="term" value="F:N-acylneuraminate cytidylyltransferase activity"/>
    <property type="evidence" value="ECO:0007669"/>
    <property type="project" value="TreeGrafter"/>
</dbReference>